<name>A0ABV3L220_9RHOB</name>
<protein>
    <submittedName>
        <fullName evidence="1">Uncharacterized protein</fullName>
    </submittedName>
</protein>
<reference evidence="1 2" key="1">
    <citation type="submission" date="2024-07" db="EMBL/GenBank/DDBJ databases">
        <authorList>
            <person name="Kang M."/>
        </authorList>
    </citation>
    <scope>NUCLEOTIDE SEQUENCE [LARGE SCALE GENOMIC DNA]</scope>
    <source>
        <strain evidence="1 2">DFM31</strain>
    </source>
</reference>
<proteinExistence type="predicted"/>
<organism evidence="1 2">
    <name type="scientific">Meridianimarinicoccus marinus</name>
    <dbReference type="NCBI Taxonomy" id="3231483"/>
    <lineage>
        <taxon>Bacteria</taxon>
        <taxon>Pseudomonadati</taxon>
        <taxon>Pseudomonadota</taxon>
        <taxon>Alphaproteobacteria</taxon>
        <taxon>Rhodobacterales</taxon>
        <taxon>Paracoccaceae</taxon>
        <taxon>Meridianimarinicoccus</taxon>
    </lineage>
</organism>
<dbReference type="Proteomes" id="UP001553161">
    <property type="component" value="Unassembled WGS sequence"/>
</dbReference>
<dbReference type="EMBL" id="JBFBVU010000002">
    <property type="protein sequence ID" value="MEV8465566.1"/>
    <property type="molecule type" value="Genomic_DNA"/>
</dbReference>
<sequence>MRLVKIISVLLLLAVLGLVGFAYLGDLSPAQTETRIPVDLNAQ</sequence>
<evidence type="ECO:0000313" key="1">
    <source>
        <dbReference type="EMBL" id="MEV8465566.1"/>
    </source>
</evidence>
<keyword evidence="2" id="KW-1185">Reference proteome</keyword>
<gene>
    <name evidence="1" type="ORF">AB0T83_02065</name>
</gene>
<evidence type="ECO:0000313" key="2">
    <source>
        <dbReference type="Proteomes" id="UP001553161"/>
    </source>
</evidence>
<comment type="caution">
    <text evidence="1">The sequence shown here is derived from an EMBL/GenBank/DDBJ whole genome shotgun (WGS) entry which is preliminary data.</text>
</comment>
<dbReference type="RefSeq" id="WP_264299175.1">
    <property type="nucleotide sequence ID" value="NZ_JBFBVU010000002.1"/>
</dbReference>
<accession>A0ABV3L220</accession>